<evidence type="ECO:0000256" key="6">
    <source>
        <dbReference type="SAM" id="MobiDB-lite"/>
    </source>
</evidence>
<feature type="non-terminal residue" evidence="8">
    <location>
        <position position="360"/>
    </location>
</feature>
<keyword evidence="4" id="KW-0393">Immunoglobulin domain</keyword>
<reference evidence="8 9" key="1">
    <citation type="journal article" date="2023" name="bioRxiv">
        <title>Conserved and derived expression patterns and positive selection on dental genes reveal complex evolutionary context of ever-growing rodent molars.</title>
        <authorList>
            <person name="Calamari Z.T."/>
            <person name="Song A."/>
            <person name="Cohen E."/>
            <person name="Akter M."/>
            <person name="Roy R.D."/>
            <person name="Hallikas O."/>
            <person name="Christensen M.M."/>
            <person name="Li P."/>
            <person name="Marangoni P."/>
            <person name="Jernvall J."/>
            <person name="Klein O.D."/>
        </authorList>
    </citation>
    <scope>NUCLEOTIDE SEQUENCE [LARGE SCALE GENOMIC DNA]</scope>
    <source>
        <strain evidence="8">V071</strain>
    </source>
</reference>
<dbReference type="PANTHER" id="PTHR23268:SF121">
    <property type="entry name" value="T CELL RECEPTOR BETA VARIABLE 28"/>
    <property type="match status" value="1"/>
</dbReference>
<dbReference type="AlphaFoldDB" id="A0AAW0HB13"/>
<comment type="caution">
    <text evidence="8">The sequence shown here is derived from an EMBL/GenBank/DDBJ whole genome shotgun (WGS) entry which is preliminary data.</text>
</comment>
<gene>
    <name evidence="8" type="ORF">U0070_005762</name>
</gene>
<dbReference type="Pfam" id="PF07686">
    <property type="entry name" value="V-set"/>
    <property type="match status" value="3"/>
</dbReference>
<evidence type="ECO:0000313" key="9">
    <source>
        <dbReference type="Proteomes" id="UP001488838"/>
    </source>
</evidence>
<dbReference type="PANTHER" id="PTHR23268">
    <property type="entry name" value="T-CELL RECEPTOR BETA CHAIN"/>
    <property type="match status" value="1"/>
</dbReference>
<evidence type="ECO:0000256" key="5">
    <source>
        <dbReference type="ARBA" id="ARBA00043266"/>
    </source>
</evidence>
<dbReference type="SMART" id="SM00409">
    <property type="entry name" value="IG"/>
    <property type="match status" value="2"/>
</dbReference>
<evidence type="ECO:0000256" key="4">
    <source>
        <dbReference type="ARBA" id="ARBA00023319"/>
    </source>
</evidence>
<dbReference type="InterPro" id="IPR036179">
    <property type="entry name" value="Ig-like_dom_sf"/>
</dbReference>
<keyword evidence="9" id="KW-1185">Reference proteome</keyword>
<feature type="region of interest" description="Disordered" evidence="6">
    <location>
        <begin position="1"/>
        <end position="20"/>
    </location>
</feature>
<dbReference type="InterPro" id="IPR003599">
    <property type="entry name" value="Ig_sub"/>
</dbReference>
<keyword evidence="3" id="KW-1064">Adaptive immunity</keyword>
<evidence type="ECO:0000256" key="3">
    <source>
        <dbReference type="ARBA" id="ARBA00023130"/>
    </source>
</evidence>
<dbReference type="GO" id="GO:0002250">
    <property type="term" value="P:adaptive immune response"/>
    <property type="evidence" value="ECO:0007669"/>
    <property type="project" value="UniProtKB-KW"/>
</dbReference>
<dbReference type="GO" id="GO:0007166">
    <property type="term" value="P:cell surface receptor signaling pathway"/>
    <property type="evidence" value="ECO:0007669"/>
    <property type="project" value="TreeGrafter"/>
</dbReference>
<dbReference type="EMBL" id="JBBHLL010000664">
    <property type="protein sequence ID" value="KAK7798780.1"/>
    <property type="molecule type" value="Genomic_DNA"/>
</dbReference>
<dbReference type="InterPro" id="IPR013106">
    <property type="entry name" value="Ig_V-set"/>
</dbReference>
<dbReference type="InterPro" id="IPR013783">
    <property type="entry name" value="Ig-like_fold"/>
</dbReference>
<evidence type="ECO:0000313" key="8">
    <source>
        <dbReference type="EMBL" id="KAK7798780.1"/>
    </source>
</evidence>
<dbReference type="SMART" id="SM00406">
    <property type="entry name" value="IGv"/>
    <property type="match status" value="3"/>
</dbReference>
<keyword evidence="2" id="KW-0391">Immunity</keyword>
<evidence type="ECO:0000256" key="1">
    <source>
        <dbReference type="ARBA" id="ARBA00022729"/>
    </source>
</evidence>
<dbReference type="PROSITE" id="PS50835">
    <property type="entry name" value="IG_LIKE"/>
    <property type="match status" value="1"/>
</dbReference>
<feature type="compositionally biased region" description="Polar residues" evidence="6">
    <location>
        <begin position="1"/>
        <end position="10"/>
    </location>
</feature>
<dbReference type="SUPFAM" id="SSF48726">
    <property type="entry name" value="Immunoglobulin"/>
    <property type="match status" value="3"/>
</dbReference>
<feature type="domain" description="Ig-like" evidence="7">
    <location>
        <begin position="275"/>
        <end position="360"/>
    </location>
</feature>
<dbReference type="GO" id="GO:0042101">
    <property type="term" value="C:T cell receptor complex"/>
    <property type="evidence" value="ECO:0007669"/>
    <property type="project" value="UniProtKB-KW"/>
</dbReference>
<sequence length="360" mass="40867">MNSDITQIPQNKIRKAGSTEAQVTQAPRHLITETGKKLIITCSQNMNHDYMFWYRQDSGLGLKLIYYSINADHVDKGEVSEGYSVSRKDKKAFLLTLESTRVNQTSLLIDNLVFTSSSLAALVDMDVTQTPRYLVKRTGEEVLLDCEQYMSHERMFWYRQDPGLGLQLIHFSYDVDSNSEGDIPEGYRVSRKKRERFSLILESAKTSQTSVYFCASSLSTALHSHILFTQKATTGRRWLCLQQKVTFLQKEMNRMSSVFSVLVSQKPQRDICQSGTSLKIQCVLDSQVTGMFWYRQIPGQSLVLMAAANQGSEATYEKEFDKDKFPISRPNLTFSTLTVSNARPEDSSFYFCSAGDTVLA</sequence>
<dbReference type="Proteomes" id="UP001488838">
    <property type="component" value="Unassembled WGS sequence"/>
</dbReference>
<keyword evidence="1" id="KW-0732">Signal</keyword>
<protein>
    <recommendedName>
        <fullName evidence="7">Ig-like domain-containing protein</fullName>
    </recommendedName>
</protein>
<keyword evidence="5" id="KW-1279">T cell receptor</keyword>
<dbReference type="InterPro" id="IPR007110">
    <property type="entry name" value="Ig-like_dom"/>
</dbReference>
<evidence type="ECO:0000259" key="7">
    <source>
        <dbReference type="PROSITE" id="PS50835"/>
    </source>
</evidence>
<proteinExistence type="predicted"/>
<dbReference type="InterPro" id="IPR050413">
    <property type="entry name" value="TCR_beta_variable"/>
</dbReference>
<dbReference type="Gene3D" id="2.60.40.10">
    <property type="entry name" value="Immunoglobulins"/>
    <property type="match status" value="3"/>
</dbReference>
<accession>A0AAW0HB13</accession>
<organism evidence="8 9">
    <name type="scientific">Myodes glareolus</name>
    <name type="common">Bank vole</name>
    <name type="synonym">Clethrionomys glareolus</name>
    <dbReference type="NCBI Taxonomy" id="447135"/>
    <lineage>
        <taxon>Eukaryota</taxon>
        <taxon>Metazoa</taxon>
        <taxon>Chordata</taxon>
        <taxon>Craniata</taxon>
        <taxon>Vertebrata</taxon>
        <taxon>Euteleostomi</taxon>
        <taxon>Mammalia</taxon>
        <taxon>Eutheria</taxon>
        <taxon>Euarchontoglires</taxon>
        <taxon>Glires</taxon>
        <taxon>Rodentia</taxon>
        <taxon>Myomorpha</taxon>
        <taxon>Muroidea</taxon>
        <taxon>Cricetidae</taxon>
        <taxon>Arvicolinae</taxon>
        <taxon>Myodes</taxon>
    </lineage>
</organism>
<name>A0AAW0HB13_MYOGA</name>
<evidence type="ECO:0000256" key="2">
    <source>
        <dbReference type="ARBA" id="ARBA00022859"/>
    </source>
</evidence>